<comment type="caution">
    <text evidence="1">The sequence shown here is derived from an EMBL/GenBank/DDBJ whole genome shotgun (WGS) entry which is preliminary data.</text>
</comment>
<dbReference type="Proteomes" id="UP001345963">
    <property type="component" value="Unassembled WGS sequence"/>
</dbReference>
<gene>
    <name evidence="1" type="ORF">ATANTOWER_014079</name>
</gene>
<proteinExistence type="predicted"/>
<reference evidence="1 2" key="1">
    <citation type="submission" date="2021-07" db="EMBL/GenBank/DDBJ databases">
        <authorList>
            <person name="Palmer J.M."/>
        </authorList>
    </citation>
    <scope>NUCLEOTIDE SEQUENCE [LARGE SCALE GENOMIC DNA]</scope>
    <source>
        <strain evidence="1 2">AT_MEX2019</strain>
        <tissue evidence="1">Muscle</tissue>
    </source>
</reference>
<evidence type="ECO:0000313" key="2">
    <source>
        <dbReference type="Proteomes" id="UP001345963"/>
    </source>
</evidence>
<evidence type="ECO:0000313" key="1">
    <source>
        <dbReference type="EMBL" id="MED6252602.1"/>
    </source>
</evidence>
<name>A0ABU7BPL6_9TELE</name>
<dbReference type="EMBL" id="JAHUTI010061952">
    <property type="protein sequence ID" value="MED6252602.1"/>
    <property type="molecule type" value="Genomic_DNA"/>
</dbReference>
<sequence>MGCGSHVGHAAADGSKQCHSSSIIERKSFSVFLNYFLGGSRGSWCLSPAVYGQEAGHVFGLWEEAGVPVKPLETNFNELLKHVSYTSGITGWRDDMRSNQWSTCSRNQAVVRLEGGQQMWWLLLSMMPRMNPH</sequence>
<protein>
    <submittedName>
        <fullName evidence="1">Uncharacterized protein</fullName>
    </submittedName>
</protein>
<organism evidence="1 2">
    <name type="scientific">Ataeniobius toweri</name>
    <dbReference type="NCBI Taxonomy" id="208326"/>
    <lineage>
        <taxon>Eukaryota</taxon>
        <taxon>Metazoa</taxon>
        <taxon>Chordata</taxon>
        <taxon>Craniata</taxon>
        <taxon>Vertebrata</taxon>
        <taxon>Euteleostomi</taxon>
        <taxon>Actinopterygii</taxon>
        <taxon>Neopterygii</taxon>
        <taxon>Teleostei</taxon>
        <taxon>Neoteleostei</taxon>
        <taxon>Acanthomorphata</taxon>
        <taxon>Ovalentaria</taxon>
        <taxon>Atherinomorphae</taxon>
        <taxon>Cyprinodontiformes</taxon>
        <taxon>Goodeidae</taxon>
        <taxon>Ataeniobius</taxon>
    </lineage>
</organism>
<accession>A0ABU7BPL6</accession>
<keyword evidence="2" id="KW-1185">Reference proteome</keyword>